<sequence>MHNPDAGLYQAWLQVGLNRQEQLIHISESPRGEACALVCPHCHGPLTAKKGRIKVHHYAHLANSCRPLIPHFDFWATNVDETSWPLDEFAQRHAQQLLAEQQRLNEQLTKLQTNWQTIKILMTELLNILDDVSQPYKTGTRPANRQVNQEVLTDVQAFLESSSSDRGPVPALHKVRHSQFSSYWNLDLKPKKWGSVSEWGYSVSPGQLWQEELSGTAYLIPSKLRKHYDALIRYHRTYNELADLTTEHDAFERTLTRFVTFNFYFLRIDLPSGTLYKSGVTSRPLPERTAEIERDLRPLGPVTIVPLALVKQVGYLEAYFKRKYVSYQHPLNTASGPLTEYFDLPPDEVGAIVTALQSLMQDNATPAEPTTRSERVRAGMRRAKASGKTLGRPKAPERTGAFLQKAKSQLIVQLLRAGHSLREIERQTSFSINTIRKVNETLKPPTYHLADLIRAKRAKRGVSAVADEVNSHVLNGVAKPSTILSAENGYQPTPDLLMALCQWLQVDASQLKPFRKRVVAKRSV</sequence>
<name>A0A939GM03_9BACT</name>
<dbReference type="AlphaFoldDB" id="A0A939GM03"/>
<gene>
    <name evidence="2" type="ORF">J2I47_21940</name>
</gene>
<proteinExistence type="predicted"/>
<dbReference type="Pfam" id="PF25164">
    <property type="entry name" value="CoiA_N"/>
    <property type="match status" value="1"/>
</dbReference>
<organism evidence="2 3">
    <name type="scientific">Fibrella rubiginis</name>
    <dbReference type="NCBI Taxonomy" id="2817060"/>
    <lineage>
        <taxon>Bacteria</taxon>
        <taxon>Pseudomonadati</taxon>
        <taxon>Bacteroidota</taxon>
        <taxon>Cytophagia</taxon>
        <taxon>Cytophagales</taxon>
        <taxon>Spirosomataceae</taxon>
        <taxon>Fibrella</taxon>
    </lineage>
</organism>
<dbReference type="InterPro" id="IPR057253">
    <property type="entry name" value="CoiA-like_N"/>
</dbReference>
<dbReference type="Proteomes" id="UP000664034">
    <property type="component" value="Unassembled WGS sequence"/>
</dbReference>
<feature type="domain" description="Competence protein CoiA-like N-terminal" evidence="1">
    <location>
        <begin position="37"/>
        <end position="65"/>
    </location>
</feature>
<reference evidence="2" key="1">
    <citation type="submission" date="2021-03" db="EMBL/GenBank/DDBJ databases">
        <title>Fibrella sp. HMF5335 genome sequencing and assembly.</title>
        <authorList>
            <person name="Kang H."/>
            <person name="Kim H."/>
            <person name="Bae S."/>
            <person name="Joh K."/>
        </authorList>
    </citation>
    <scope>NUCLEOTIDE SEQUENCE</scope>
    <source>
        <strain evidence="2">HMF5335</strain>
    </source>
</reference>
<evidence type="ECO:0000313" key="2">
    <source>
        <dbReference type="EMBL" id="MBO0939231.1"/>
    </source>
</evidence>
<accession>A0A939GM03</accession>
<keyword evidence="3" id="KW-1185">Reference proteome</keyword>
<evidence type="ECO:0000259" key="1">
    <source>
        <dbReference type="Pfam" id="PF25164"/>
    </source>
</evidence>
<dbReference type="RefSeq" id="WP_207366764.1">
    <property type="nucleotide sequence ID" value="NZ_JAFMYV010000013.1"/>
</dbReference>
<comment type="caution">
    <text evidence="2">The sequence shown here is derived from an EMBL/GenBank/DDBJ whole genome shotgun (WGS) entry which is preliminary data.</text>
</comment>
<evidence type="ECO:0000313" key="3">
    <source>
        <dbReference type="Proteomes" id="UP000664034"/>
    </source>
</evidence>
<protein>
    <recommendedName>
        <fullName evidence="1">Competence protein CoiA-like N-terminal domain-containing protein</fullName>
    </recommendedName>
</protein>
<dbReference type="EMBL" id="JAFMYV010000013">
    <property type="protein sequence ID" value="MBO0939231.1"/>
    <property type="molecule type" value="Genomic_DNA"/>
</dbReference>